<accession>A0A0A9FJ35</accession>
<sequence>MHRDKRNTRWTLLQVLTRKHVFQDRSLMYQNSGFKYVIWNKHLIKY</sequence>
<organism evidence="1">
    <name type="scientific">Arundo donax</name>
    <name type="common">Giant reed</name>
    <name type="synonym">Donax arundinaceus</name>
    <dbReference type="NCBI Taxonomy" id="35708"/>
    <lineage>
        <taxon>Eukaryota</taxon>
        <taxon>Viridiplantae</taxon>
        <taxon>Streptophyta</taxon>
        <taxon>Embryophyta</taxon>
        <taxon>Tracheophyta</taxon>
        <taxon>Spermatophyta</taxon>
        <taxon>Magnoliopsida</taxon>
        <taxon>Liliopsida</taxon>
        <taxon>Poales</taxon>
        <taxon>Poaceae</taxon>
        <taxon>PACMAD clade</taxon>
        <taxon>Arundinoideae</taxon>
        <taxon>Arundineae</taxon>
        <taxon>Arundo</taxon>
    </lineage>
</organism>
<reference evidence="1" key="2">
    <citation type="journal article" date="2015" name="Data Brief">
        <title>Shoot transcriptome of the giant reed, Arundo donax.</title>
        <authorList>
            <person name="Barrero R.A."/>
            <person name="Guerrero F.D."/>
            <person name="Moolhuijzen P."/>
            <person name="Goolsby J.A."/>
            <person name="Tidwell J."/>
            <person name="Bellgard S.E."/>
            <person name="Bellgard M.I."/>
        </authorList>
    </citation>
    <scope>NUCLEOTIDE SEQUENCE</scope>
    <source>
        <tissue evidence="1">Shoot tissue taken approximately 20 cm above the soil surface</tissue>
    </source>
</reference>
<name>A0A0A9FJ35_ARUDO</name>
<dbReference type="EMBL" id="GBRH01184861">
    <property type="protein sequence ID" value="JAE13035.1"/>
    <property type="molecule type" value="Transcribed_RNA"/>
</dbReference>
<proteinExistence type="predicted"/>
<protein>
    <submittedName>
        <fullName evidence="1">Uncharacterized protein</fullName>
    </submittedName>
</protein>
<dbReference type="AlphaFoldDB" id="A0A0A9FJ35"/>
<reference evidence="1" key="1">
    <citation type="submission" date="2014-09" db="EMBL/GenBank/DDBJ databases">
        <authorList>
            <person name="Magalhaes I.L.F."/>
            <person name="Oliveira U."/>
            <person name="Santos F.R."/>
            <person name="Vidigal T.H.D.A."/>
            <person name="Brescovit A.D."/>
            <person name="Santos A.J."/>
        </authorList>
    </citation>
    <scope>NUCLEOTIDE SEQUENCE</scope>
    <source>
        <tissue evidence="1">Shoot tissue taken approximately 20 cm above the soil surface</tissue>
    </source>
</reference>
<evidence type="ECO:0000313" key="1">
    <source>
        <dbReference type="EMBL" id="JAE13035.1"/>
    </source>
</evidence>